<comment type="caution">
    <text evidence="1">The sequence shown here is derived from an EMBL/GenBank/DDBJ whole genome shotgun (WGS) entry which is preliminary data.</text>
</comment>
<reference evidence="1 2" key="1">
    <citation type="submission" date="2017-03" db="EMBL/GenBank/DDBJ databases">
        <title>Genomes of endolithic fungi from Antarctica.</title>
        <authorList>
            <person name="Coleine C."/>
            <person name="Masonjones S."/>
            <person name="Stajich J.E."/>
        </authorList>
    </citation>
    <scope>NUCLEOTIDE SEQUENCE [LARGE SCALE GENOMIC DNA]</scope>
    <source>
        <strain evidence="1 2">CCFEE 6314</strain>
    </source>
</reference>
<dbReference type="AlphaFoldDB" id="A0A438N0X8"/>
<organism evidence="1 2">
    <name type="scientific">Exophiala mesophila</name>
    <name type="common">Black yeast-like fungus</name>
    <dbReference type="NCBI Taxonomy" id="212818"/>
    <lineage>
        <taxon>Eukaryota</taxon>
        <taxon>Fungi</taxon>
        <taxon>Dikarya</taxon>
        <taxon>Ascomycota</taxon>
        <taxon>Pezizomycotina</taxon>
        <taxon>Eurotiomycetes</taxon>
        <taxon>Chaetothyriomycetidae</taxon>
        <taxon>Chaetothyriales</taxon>
        <taxon>Herpotrichiellaceae</taxon>
        <taxon>Exophiala</taxon>
    </lineage>
</organism>
<gene>
    <name evidence="1" type="ORF">B0A52_06984</name>
</gene>
<dbReference type="Proteomes" id="UP000288859">
    <property type="component" value="Unassembled WGS sequence"/>
</dbReference>
<name>A0A438N0X8_EXOME</name>
<evidence type="ECO:0000313" key="2">
    <source>
        <dbReference type="Proteomes" id="UP000288859"/>
    </source>
</evidence>
<dbReference type="OrthoDB" id="4148141at2759"/>
<protein>
    <submittedName>
        <fullName evidence="1">Uncharacterized protein</fullName>
    </submittedName>
</protein>
<evidence type="ECO:0000313" key="1">
    <source>
        <dbReference type="EMBL" id="RVX69388.1"/>
    </source>
</evidence>
<sequence length="170" mass="18976">MTQNFRDTKLMNASSEEDLQALCNHFVSEHCEPLPAESALKQSAASSIQSQDTMPPERRLLIFESLPVGPNREEWRLMNAPGLPFSDDVRQYLFFEPCHCKAGIITELAKAISLLNSTAEVWRAFGVIIKGPKGVVLEMDGEKYRRAVIEKVSAPPHVCTTCGQSCHRCK</sequence>
<accession>A0A438N0X8</accession>
<proteinExistence type="predicted"/>
<dbReference type="EMBL" id="NAJM01000030">
    <property type="protein sequence ID" value="RVX69388.1"/>
    <property type="molecule type" value="Genomic_DNA"/>
</dbReference>